<evidence type="ECO:0000256" key="2">
    <source>
        <dbReference type="ARBA" id="ARBA00017823"/>
    </source>
</evidence>
<accession>A0A1C4ACP5</accession>
<dbReference type="Pfam" id="PF04316">
    <property type="entry name" value="FlgM"/>
    <property type="match status" value="1"/>
</dbReference>
<dbReference type="InterPro" id="IPR031316">
    <property type="entry name" value="FlgM_C"/>
</dbReference>
<dbReference type="InterPro" id="IPR007412">
    <property type="entry name" value="FlgM"/>
</dbReference>
<sequence length="97" mass="10677">MSIDATKSVTTISGLLKRGVVNEQNKSETVSVQAKNSENVSTNVSITQNSMDLLHSTDQDIDIEKIEKIKQAITNGTLTIDTHKIADKLIKQLLQRV</sequence>
<evidence type="ECO:0000256" key="6">
    <source>
        <dbReference type="ARBA" id="ARBA00023163"/>
    </source>
</evidence>
<organism evidence="10 11">
    <name type="scientific">Gilliamella intestini</name>
    <dbReference type="NCBI Taxonomy" id="1798183"/>
    <lineage>
        <taxon>Bacteria</taxon>
        <taxon>Pseudomonadati</taxon>
        <taxon>Pseudomonadota</taxon>
        <taxon>Gammaproteobacteria</taxon>
        <taxon>Orbales</taxon>
        <taxon>Orbaceae</taxon>
        <taxon>Gilliamella</taxon>
    </lineage>
</organism>
<keyword evidence="5" id="KW-0805">Transcription regulation</keyword>
<evidence type="ECO:0000256" key="3">
    <source>
        <dbReference type="ARBA" id="ARBA00022491"/>
    </source>
</evidence>
<keyword evidence="6" id="KW-0804">Transcription</keyword>
<dbReference type="SUPFAM" id="SSF101498">
    <property type="entry name" value="Anti-sigma factor FlgM"/>
    <property type="match status" value="1"/>
</dbReference>
<evidence type="ECO:0000259" key="9">
    <source>
        <dbReference type="Pfam" id="PF04316"/>
    </source>
</evidence>
<proteinExistence type="inferred from homology"/>
<name>A0A1C4ACP5_9GAMM</name>
<reference evidence="11" key="1">
    <citation type="submission" date="2016-08" db="EMBL/GenBank/DDBJ databases">
        <authorList>
            <person name="Varghese N."/>
            <person name="Submissions Spin"/>
        </authorList>
    </citation>
    <scope>NUCLEOTIDE SEQUENCE [LARGE SCALE GENOMIC DNA]</scope>
    <source>
        <strain evidence="11">R-53144</strain>
    </source>
</reference>
<keyword evidence="4" id="KW-1005">Bacterial flagellum biogenesis</keyword>
<evidence type="ECO:0000256" key="7">
    <source>
        <dbReference type="ARBA" id="ARBA00024739"/>
    </source>
</evidence>
<feature type="domain" description="Anti-sigma-28 factor FlgM C-terminal" evidence="9">
    <location>
        <begin position="44"/>
        <end position="91"/>
    </location>
</feature>
<evidence type="ECO:0000256" key="8">
    <source>
        <dbReference type="ARBA" id="ARBA00030117"/>
    </source>
</evidence>
<evidence type="ECO:0000313" key="11">
    <source>
        <dbReference type="Proteomes" id="UP000199698"/>
    </source>
</evidence>
<evidence type="ECO:0000256" key="4">
    <source>
        <dbReference type="ARBA" id="ARBA00022795"/>
    </source>
</evidence>
<comment type="similarity">
    <text evidence="1">Belongs to the FlgM family.</text>
</comment>
<dbReference type="Proteomes" id="UP000199698">
    <property type="component" value="Unassembled WGS sequence"/>
</dbReference>
<evidence type="ECO:0000313" key="10">
    <source>
        <dbReference type="EMBL" id="SCB92452.1"/>
    </source>
</evidence>
<comment type="function">
    <text evidence="7">Responsible for the coupling of flagellin expression to flagellar assembly by preventing expression of the flagellin genes when a component of the middle class of proteins is defective. It negatively regulates flagellar genes by inhibiting the activity of FliA by directly binding to FliA.</text>
</comment>
<dbReference type="InterPro" id="IPR035890">
    <property type="entry name" value="Anti-sigma-28_factor_FlgM_sf"/>
</dbReference>
<dbReference type="RefSeq" id="WP_091121547.1">
    <property type="nucleotide sequence ID" value="NZ_FMBA01000010.1"/>
</dbReference>
<dbReference type="AlphaFoldDB" id="A0A1C4ACP5"/>
<evidence type="ECO:0000256" key="1">
    <source>
        <dbReference type="ARBA" id="ARBA00005322"/>
    </source>
</evidence>
<keyword evidence="11" id="KW-1185">Reference proteome</keyword>
<dbReference type="NCBIfam" id="TIGR03824">
    <property type="entry name" value="FlgM_jcvi"/>
    <property type="match status" value="1"/>
</dbReference>
<dbReference type="OrthoDB" id="7062942at2"/>
<keyword evidence="3" id="KW-0678">Repressor</keyword>
<gene>
    <name evidence="10" type="ORF">GA0061080_101028</name>
</gene>
<dbReference type="GO" id="GO:0045892">
    <property type="term" value="P:negative regulation of DNA-templated transcription"/>
    <property type="evidence" value="ECO:0007669"/>
    <property type="project" value="InterPro"/>
</dbReference>
<dbReference type="GO" id="GO:0044781">
    <property type="term" value="P:bacterial-type flagellum organization"/>
    <property type="evidence" value="ECO:0007669"/>
    <property type="project" value="UniProtKB-KW"/>
</dbReference>
<dbReference type="EMBL" id="FMBA01000010">
    <property type="protein sequence ID" value="SCB92452.1"/>
    <property type="molecule type" value="Genomic_DNA"/>
</dbReference>
<dbReference type="STRING" id="1798183.GA0061080_101028"/>
<protein>
    <recommendedName>
        <fullName evidence="2">Negative regulator of flagellin synthesis</fullName>
    </recommendedName>
    <alternativeName>
        <fullName evidence="8">Anti-sigma-28 factor</fullName>
    </alternativeName>
</protein>
<evidence type="ECO:0000256" key="5">
    <source>
        <dbReference type="ARBA" id="ARBA00023015"/>
    </source>
</evidence>